<feature type="region of interest" description="Disordered" evidence="1">
    <location>
        <begin position="72"/>
        <end position="99"/>
    </location>
</feature>
<feature type="region of interest" description="Disordered" evidence="1">
    <location>
        <begin position="209"/>
        <end position="275"/>
    </location>
</feature>
<feature type="region of interest" description="Disordered" evidence="1">
    <location>
        <begin position="1"/>
        <end position="60"/>
    </location>
</feature>
<sequence>MGNIQAGNPTQRRRSSPRPNDSGRALCRGRHQYGNRCARNSRPGHHTPHPPSRGGRRVPSRHDRYAGLIALSRTGGSFAPSRRGPPGPGGPPRGAGGRLPALSTVVWTSIRRAPVPGPGAPSASRVAGAQVRPPGVGAVERPFGCCVPVARPARFCRGPHRVGDHAPRRMCRAGQDDLSTYGELHGGAPPHDCWREHRPAGRARCLPAPRHRCPVRPPRVPERVVDTADLDRSPAQVSNHRPRGTSGTASGLRLRSEPPRPRRPGRPGPVSRDARYHIVFRTVEAEWLSS</sequence>
<evidence type="ECO:0000313" key="3">
    <source>
        <dbReference type="Proteomes" id="UP000239203"/>
    </source>
</evidence>
<dbReference type="Proteomes" id="UP000239203">
    <property type="component" value="Unassembled WGS sequence"/>
</dbReference>
<keyword evidence="3" id="KW-1185">Reference proteome</keyword>
<evidence type="ECO:0000313" key="2">
    <source>
        <dbReference type="EMBL" id="PPK65076.1"/>
    </source>
</evidence>
<gene>
    <name evidence="2" type="ORF">CLV40_116119</name>
</gene>
<feature type="compositionally biased region" description="Polar residues" evidence="1">
    <location>
        <begin position="1"/>
        <end position="10"/>
    </location>
</feature>
<feature type="compositionally biased region" description="Polar residues" evidence="1">
    <location>
        <begin position="235"/>
        <end position="249"/>
    </location>
</feature>
<dbReference type="EMBL" id="PTIX01000016">
    <property type="protein sequence ID" value="PPK65076.1"/>
    <property type="molecule type" value="Genomic_DNA"/>
</dbReference>
<organism evidence="2 3">
    <name type="scientific">Actinokineospora auranticolor</name>
    <dbReference type="NCBI Taxonomy" id="155976"/>
    <lineage>
        <taxon>Bacteria</taxon>
        <taxon>Bacillati</taxon>
        <taxon>Actinomycetota</taxon>
        <taxon>Actinomycetes</taxon>
        <taxon>Pseudonocardiales</taxon>
        <taxon>Pseudonocardiaceae</taxon>
        <taxon>Actinokineospora</taxon>
    </lineage>
</organism>
<comment type="caution">
    <text evidence="2">The sequence shown here is derived from an EMBL/GenBank/DDBJ whole genome shotgun (WGS) entry which is preliminary data.</text>
</comment>
<feature type="compositionally biased region" description="Basic residues" evidence="1">
    <location>
        <begin position="42"/>
        <end position="59"/>
    </location>
</feature>
<proteinExistence type="predicted"/>
<accession>A0A2S6GIU7</accession>
<evidence type="ECO:0000256" key="1">
    <source>
        <dbReference type="SAM" id="MobiDB-lite"/>
    </source>
</evidence>
<name>A0A2S6GIU7_9PSEU</name>
<reference evidence="2 3" key="1">
    <citation type="submission" date="2018-02" db="EMBL/GenBank/DDBJ databases">
        <title>Genomic Encyclopedia of Archaeal and Bacterial Type Strains, Phase II (KMG-II): from individual species to whole genera.</title>
        <authorList>
            <person name="Goeker M."/>
        </authorList>
    </citation>
    <scope>NUCLEOTIDE SEQUENCE [LARGE SCALE GENOMIC DNA]</scope>
    <source>
        <strain evidence="2 3">YU 961-1</strain>
    </source>
</reference>
<feature type="compositionally biased region" description="Basic and acidic residues" evidence="1">
    <location>
        <begin position="219"/>
        <end position="232"/>
    </location>
</feature>
<dbReference type="AlphaFoldDB" id="A0A2S6GIU7"/>
<protein>
    <submittedName>
        <fullName evidence="2">Uncharacterized protein</fullName>
    </submittedName>
</protein>